<name>A0A1X7IBV4_9BACL</name>
<dbReference type="Proteomes" id="UP000193834">
    <property type="component" value="Unassembled WGS sequence"/>
</dbReference>
<evidence type="ECO:0000313" key="1">
    <source>
        <dbReference type="EMBL" id="SMG11596.1"/>
    </source>
</evidence>
<dbReference type="EMBL" id="FXAZ01000001">
    <property type="protein sequence ID" value="SMG11596.1"/>
    <property type="molecule type" value="Genomic_DNA"/>
</dbReference>
<organism evidence="1 2">
    <name type="scientific">Paenibacillus aquistagni</name>
    <dbReference type="NCBI Taxonomy" id="1852522"/>
    <lineage>
        <taxon>Bacteria</taxon>
        <taxon>Bacillati</taxon>
        <taxon>Bacillota</taxon>
        <taxon>Bacilli</taxon>
        <taxon>Bacillales</taxon>
        <taxon>Paenibacillaceae</taxon>
        <taxon>Paenibacillus</taxon>
    </lineage>
</organism>
<gene>
    <name evidence="1" type="ORF">SAMN06295960_0274</name>
</gene>
<dbReference type="STRING" id="1852522.SAMN06295960_0274"/>
<sequence length="132" mass="15978">MMNRYLKFGVSNDDMELVTKDLQKLLNICFEEHESSYWGEYNVAQLSETENIRLIYNYIDDDWQEEDFKEYPLLLELNRINEPEKMSHLLCEHLSYICLLYMDEIDAKVSSRRYVLENGKFKLVYENLNNKK</sequence>
<evidence type="ECO:0000313" key="2">
    <source>
        <dbReference type="Proteomes" id="UP000193834"/>
    </source>
</evidence>
<reference evidence="1 2" key="1">
    <citation type="submission" date="2017-04" db="EMBL/GenBank/DDBJ databases">
        <authorList>
            <person name="Afonso C.L."/>
            <person name="Miller P.J."/>
            <person name="Scott M.A."/>
            <person name="Spackman E."/>
            <person name="Goraichik I."/>
            <person name="Dimitrov K.M."/>
            <person name="Suarez D.L."/>
            <person name="Swayne D.E."/>
        </authorList>
    </citation>
    <scope>NUCLEOTIDE SEQUENCE [LARGE SCALE GENOMIC DNA]</scope>
    <source>
        <strain evidence="1 2">11</strain>
    </source>
</reference>
<dbReference type="AlphaFoldDB" id="A0A1X7IBV4"/>
<keyword evidence="2" id="KW-1185">Reference proteome</keyword>
<accession>A0A1X7IBV4</accession>
<proteinExistence type="predicted"/>
<protein>
    <submittedName>
        <fullName evidence="1">Uncharacterized protein</fullName>
    </submittedName>
</protein>